<name>A0ABS8FXE3_9FIRM</name>
<dbReference type="InterPro" id="IPR002823">
    <property type="entry name" value="DUF112_TM"/>
</dbReference>
<feature type="transmembrane region" description="Helical" evidence="1">
    <location>
        <begin position="15"/>
        <end position="46"/>
    </location>
</feature>
<evidence type="ECO:0000256" key="1">
    <source>
        <dbReference type="SAM" id="Phobius"/>
    </source>
</evidence>
<organism evidence="3 4">
    <name type="scientific">Ruminococcus turbiniformis</name>
    <dbReference type="NCBI Taxonomy" id="2881258"/>
    <lineage>
        <taxon>Bacteria</taxon>
        <taxon>Bacillati</taxon>
        <taxon>Bacillota</taxon>
        <taxon>Clostridia</taxon>
        <taxon>Eubacteriales</taxon>
        <taxon>Oscillospiraceae</taxon>
        <taxon>Ruminococcus</taxon>
    </lineage>
</organism>
<feature type="transmembrane region" description="Helical" evidence="1">
    <location>
        <begin position="135"/>
        <end position="157"/>
    </location>
</feature>
<feature type="transmembrane region" description="Helical" evidence="1">
    <location>
        <begin position="466"/>
        <end position="487"/>
    </location>
</feature>
<evidence type="ECO:0000259" key="2">
    <source>
        <dbReference type="Pfam" id="PF01970"/>
    </source>
</evidence>
<feature type="transmembrane region" description="Helical" evidence="1">
    <location>
        <begin position="351"/>
        <end position="374"/>
    </location>
</feature>
<protein>
    <submittedName>
        <fullName evidence="3">Tripartite tricarboxylate transporter permease</fullName>
    </submittedName>
</protein>
<dbReference type="Pfam" id="PF01970">
    <property type="entry name" value="TctA"/>
    <property type="match status" value="1"/>
</dbReference>
<dbReference type="PANTHER" id="PTHR35342:SF5">
    <property type="entry name" value="TRICARBOXYLIC TRANSPORT PROTEIN"/>
    <property type="match status" value="1"/>
</dbReference>
<evidence type="ECO:0000313" key="4">
    <source>
        <dbReference type="Proteomes" id="UP001198151"/>
    </source>
</evidence>
<dbReference type="PANTHER" id="PTHR35342">
    <property type="entry name" value="TRICARBOXYLIC TRANSPORT PROTEIN"/>
    <property type="match status" value="1"/>
</dbReference>
<feature type="transmembrane region" description="Helical" evidence="1">
    <location>
        <begin position="58"/>
        <end position="81"/>
    </location>
</feature>
<feature type="transmembrane region" description="Helical" evidence="1">
    <location>
        <begin position="192"/>
        <end position="213"/>
    </location>
</feature>
<comment type="caution">
    <text evidence="3">The sequence shown here is derived from an EMBL/GenBank/DDBJ whole genome shotgun (WGS) entry which is preliminary data.</text>
</comment>
<sequence>MENILIGLTSVFTPMNLLICLAGLAIGIVFGALPGFSATMAVAVFVPFTYGMEPGQGLLLLSGLYCGGVYGGSIPAVLVGIPGTPASVPTSLEGKALVKKGEAGRALHLVTLGSAFGGFWSSIALLLCAPLLARIAMMVGAPEQIFVAIFGLSVVVMLSQDNLFKGCLVAIVALIVACFGQDPVNGFPRFTFGNSALTGGFDVNVVLIGLFSFPELFKMLEDPMGKMADAGKVGSMKLKAATIKSNVVNAVRSTIWGIVIGIIPAAGPDIAAFLSYNEAKKASKHPEEFGKGAAEGIIASECANNAVTGGSLIPLLTLGIPGSAPAALFLGAMIVHGVQPGPTLFTEHADTVYTLIIGFAAINILLYFVGLAVCKCGSLILKIPKSILCTTIVILATVGTFSINKNIFDVFVGFGAGVLGYIMLRNNFPTSPIALALLLGPMMERSASVTATLYQGHILDIFTRPLTLILFLFTIFSFAFPFVKAYLQKRKAKANAQS</sequence>
<feature type="domain" description="DUF112" evidence="2">
    <location>
        <begin position="17"/>
        <end position="433"/>
    </location>
</feature>
<accession>A0ABS8FXE3</accession>
<feature type="transmembrane region" description="Helical" evidence="1">
    <location>
        <begin position="163"/>
        <end position="180"/>
    </location>
</feature>
<keyword evidence="1" id="KW-0472">Membrane</keyword>
<feature type="transmembrane region" description="Helical" evidence="1">
    <location>
        <begin position="386"/>
        <end position="404"/>
    </location>
</feature>
<proteinExistence type="predicted"/>
<feature type="transmembrane region" description="Helical" evidence="1">
    <location>
        <begin position="106"/>
        <end position="128"/>
    </location>
</feature>
<reference evidence="3 4" key="1">
    <citation type="submission" date="2021-10" db="EMBL/GenBank/DDBJ databases">
        <title>Anaerobic single-cell dispensing facilitates the cultivation of human gut bacteria.</title>
        <authorList>
            <person name="Afrizal A."/>
        </authorList>
    </citation>
    <scope>NUCLEOTIDE SEQUENCE [LARGE SCALE GENOMIC DNA]</scope>
    <source>
        <strain evidence="3 4">CLA-AA-H200</strain>
    </source>
</reference>
<dbReference type="EMBL" id="JAJEQX010000015">
    <property type="protein sequence ID" value="MCC2254627.1"/>
    <property type="molecule type" value="Genomic_DNA"/>
</dbReference>
<dbReference type="RefSeq" id="WP_227707771.1">
    <property type="nucleotide sequence ID" value="NZ_JAJEQX010000015.1"/>
</dbReference>
<dbReference type="Proteomes" id="UP001198151">
    <property type="component" value="Unassembled WGS sequence"/>
</dbReference>
<evidence type="ECO:0000313" key="3">
    <source>
        <dbReference type="EMBL" id="MCC2254627.1"/>
    </source>
</evidence>
<keyword evidence="1" id="KW-0812">Transmembrane</keyword>
<gene>
    <name evidence="3" type="ORF">LKD70_09380</name>
</gene>
<keyword evidence="1" id="KW-1133">Transmembrane helix</keyword>
<keyword evidence="4" id="KW-1185">Reference proteome</keyword>
<feature type="transmembrane region" description="Helical" evidence="1">
    <location>
        <begin position="315"/>
        <end position="339"/>
    </location>
</feature>
<feature type="transmembrane region" description="Helical" evidence="1">
    <location>
        <begin position="255"/>
        <end position="276"/>
    </location>
</feature>